<comment type="caution">
    <text evidence="1">The sequence shown here is derived from an EMBL/GenBank/DDBJ whole genome shotgun (WGS) entry which is preliminary data.</text>
</comment>
<evidence type="ECO:0000313" key="1">
    <source>
        <dbReference type="EMBL" id="KKK66957.1"/>
    </source>
</evidence>
<evidence type="ECO:0008006" key="2">
    <source>
        <dbReference type="Google" id="ProtNLM"/>
    </source>
</evidence>
<reference evidence="1" key="1">
    <citation type="journal article" date="2015" name="Nature">
        <title>Complex archaea that bridge the gap between prokaryotes and eukaryotes.</title>
        <authorList>
            <person name="Spang A."/>
            <person name="Saw J.H."/>
            <person name="Jorgensen S.L."/>
            <person name="Zaremba-Niedzwiedzka K."/>
            <person name="Martijn J."/>
            <person name="Lind A.E."/>
            <person name="van Eijk R."/>
            <person name="Schleper C."/>
            <person name="Guy L."/>
            <person name="Ettema T.J."/>
        </authorList>
    </citation>
    <scope>NUCLEOTIDE SEQUENCE</scope>
</reference>
<organism evidence="1">
    <name type="scientific">marine sediment metagenome</name>
    <dbReference type="NCBI Taxonomy" id="412755"/>
    <lineage>
        <taxon>unclassified sequences</taxon>
        <taxon>metagenomes</taxon>
        <taxon>ecological metagenomes</taxon>
    </lineage>
</organism>
<dbReference type="AlphaFoldDB" id="A0A0F8XCS4"/>
<dbReference type="EMBL" id="LAZR01059834">
    <property type="protein sequence ID" value="KKK66957.1"/>
    <property type="molecule type" value="Genomic_DNA"/>
</dbReference>
<name>A0A0F8XCS4_9ZZZZ</name>
<gene>
    <name evidence="1" type="ORF">LCGC14_2958890</name>
</gene>
<feature type="non-terminal residue" evidence="1">
    <location>
        <position position="142"/>
    </location>
</feature>
<accession>A0A0F8XCS4</accession>
<proteinExistence type="predicted"/>
<dbReference type="PROSITE" id="PS51257">
    <property type="entry name" value="PROKAR_LIPOPROTEIN"/>
    <property type="match status" value="1"/>
</dbReference>
<protein>
    <recommendedName>
        <fullName evidence="2">Type 1 periplasmic binding fold superfamily protein</fullName>
    </recommendedName>
</protein>
<sequence>MKTSKLITLLVVAGALVSSCSDDDNDIPAPVNQEEVITTMNVTLTNPSGEMVALKSYDSDGDGPNAPVVTVSGSLTANTIYSGEIELLNETVSPAENTTLEVMEEANEHQFFYAKSDALNASFAYADTETDYQNDDQNADPV</sequence>